<organism evidence="8 9">
    <name type="scientific">Pullulanibacillus pueri</name>
    <dbReference type="NCBI Taxonomy" id="1437324"/>
    <lineage>
        <taxon>Bacteria</taxon>
        <taxon>Bacillati</taxon>
        <taxon>Bacillota</taxon>
        <taxon>Bacilli</taxon>
        <taxon>Bacillales</taxon>
        <taxon>Sporolactobacillaceae</taxon>
        <taxon>Pullulanibacillus</taxon>
    </lineage>
</organism>
<comment type="catalytic activity">
    <reaction evidence="4">
        <text>oxaloacetate + acetyl-CoA + H2O = citrate + CoA + H(+)</text>
        <dbReference type="Rhea" id="RHEA:16845"/>
        <dbReference type="ChEBI" id="CHEBI:15377"/>
        <dbReference type="ChEBI" id="CHEBI:15378"/>
        <dbReference type="ChEBI" id="CHEBI:16452"/>
        <dbReference type="ChEBI" id="CHEBI:16947"/>
        <dbReference type="ChEBI" id="CHEBI:57287"/>
        <dbReference type="ChEBI" id="CHEBI:57288"/>
        <dbReference type="EC" id="2.3.3.16"/>
    </reaction>
</comment>
<dbReference type="InterPro" id="IPR016142">
    <property type="entry name" value="Citrate_synth-like_lrg_a-sub"/>
</dbReference>
<dbReference type="PIRSF" id="PIRSF001369">
    <property type="entry name" value="Citrate_synth"/>
    <property type="match status" value="1"/>
</dbReference>
<dbReference type="InterPro" id="IPR019810">
    <property type="entry name" value="Citrate_synthase_AS"/>
</dbReference>
<sequence>MSGLDQVVVADTCLSEIEGEKGQLSLRGYPIGRLAEEHIFEENLYFLLTGRYPTIEEIGNVSQQLIAAMQLDEEYLTFLETVPLHLDAISYLMVALSAINRQKFTWPPTRDQALHLQGTVLAILGQRQSRLEARPLTAPDAQLNFAGNFLYMIFGQRPTEDETKALDCYFTLTMEHGLNASSFTSRVITSTESDLISAIVGAMGALKGPLHGGAPSEVIKMLEEIGRKENIDTWLKERLENKEKVMGFGHRVYRTKDPRALMLKKVVKSFNREEGWLQLALALEEKAERALKAYKPNHSLKTNVEFYAAALFKTIGLPQDLYTATFATSRLAGWCAHALEQAENNRIIRPMSRYIGPKYE</sequence>
<dbReference type="PANTHER" id="PTHR11739:SF4">
    <property type="entry name" value="CITRATE SYNTHASE, PEROXISOMAL"/>
    <property type="match status" value="1"/>
</dbReference>
<dbReference type="InterPro" id="IPR016143">
    <property type="entry name" value="Citrate_synth-like_sm_a-sub"/>
</dbReference>
<reference evidence="8" key="2">
    <citation type="submission" date="2020-09" db="EMBL/GenBank/DDBJ databases">
        <authorList>
            <person name="Sun Q."/>
            <person name="Zhou Y."/>
        </authorList>
    </citation>
    <scope>NUCLEOTIDE SEQUENCE</scope>
    <source>
        <strain evidence="8">CGMCC 1.12777</strain>
    </source>
</reference>
<dbReference type="InterPro" id="IPR036969">
    <property type="entry name" value="Citrate_synthase_sf"/>
</dbReference>
<evidence type="ECO:0000256" key="7">
    <source>
        <dbReference type="RuleBase" id="RU003406"/>
    </source>
</evidence>
<dbReference type="Gene3D" id="1.10.230.10">
    <property type="entry name" value="Cytochrome P450-Terp, domain 2"/>
    <property type="match status" value="1"/>
</dbReference>
<reference evidence="8" key="1">
    <citation type="journal article" date="2014" name="Int. J. Syst. Evol. Microbiol.">
        <title>Complete genome sequence of Corynebacterium casei LMG S-19264T (=DSM 44701T), isolated from a smear-ripened cheese.</title>
        <authorList>
            <consortium name="US DOE Joint Genome Institute (JGI-PGF)"/>
            <person name="Walter F."/>
            <person name="Albersmeier A."/>
            <person name="Kalinowski J."/>
            <person name="Ruckert C."/>
        </authorList>
    </citation>
    <scope>NUCLEOTIDE SEQUENCE</scope>
    <source>
        <strain evidence="8">CGMCC 1.12777</strain>
    </source>
</reference>
<dbReference type="EMBL" id="BMFV01000041">
    <property type="protein sequence ID" value="GGH87646.1"/>
    <property type="molecule type" value="Genomic_DNA"/>
</dbReference>
<dbReference type="GO" id="GO:0005975">
    <property type="term" value="P:carbohydrate metabolic process"/>
    <property type="evidence" value="ECO:0007669"/>
    <property type="project" value="TreeGrafter"/>
</dbReference>
<keyword evidence="3 5" id="KW-0808">Transferase</keyword>
<dbReference type="SUPFAM" id="SSF48256">
    <property type="entry name" value="Citrate synthase"/>
    <property type="match status" value="1"/>
</dbReference>
<dbReference type="GO" id="GO:0036440">
    <property type="term" value="F:citrate synthase activity"/>
    <property type="evidence" value="ECO:0007669"/>
    <property type="project" value="UniProtKB-EC"/>
</dbReference>
<dbReference type="InterPro" id="IPR002020">
    <property type="entry name" value="Citrate_synthase"/>
</dbReference>
<dbReference type="AlphaFoldDB" id="A0A8J3END7"/>
<dbReference type="PRINTS" id="PR00143">
    <property type="entry name" value="CITRTSNTHASE"/>
</dbReference>
<dbReference type="Proteomes" id="UP000656813">
    <property type="component" value="Unassembled WGS sequence"/>
</dbReference>
<accession>A0A8J3END7</accession>
<evidence type="ECO:0000313" key="8">
    <source>
        <dbReference type="EMBL" id="GGH87646.1"/>
    </source>
</evidence>
<dbReference type="PANTHER" id="PTHR11739">
    <property type="entry name" value="CITRATE SYNTHASE"/>
    <property type="match status" value="1"/>
</dbReference>
<dbReference type="Gene3D" id="1.10.580.10">
    <property type="entry name" value="Citrate Synthase, domain 1"/>
    <property type="match status" value="1"/>
</dbReference>
<name>A0A8J3END7_9BACL</name>
<dbReference type="GO" id="GO:0005829">
    <property type="term" value="C:cytosol"/>
    <property type="evidence" value="ECO:0007669"/>
    <property type="project" value="TreeGrafter"/>
</dbReference>
<protein>
    <recommendedName>
        <fullName evidence="5">Citrate synthase</fullName>
    </recommendedName>
</protein>
<keyword evidence="9" id="KW-1185">Reference proteome</keyword>
<dbReference type="PROSITE" id="PS00480">
    <property type="entry name" value="CITRATE_SYNTHASE"/>
    <property type="match status" value="1"/>
</dbReference>
<evidence type="ECO:0000256" key="6">
    <source>
        <dbReference type="PIRSR" id="PIRSR001369-1"/>
    </source>
</evidence>
<evidence type="ECO:0000256" key="3">
    <source>
        <dbReference type="ARBA" id="ARBA00022679"/>
    </source>
</evidence>
<comment type="pathway">
    <text evidence="1">Carbohydrate metabolism; tricarboxylic acid cycle.</text>
</comment>
<comment type="caution">
    <text evidence="8">The sequence shown here is derived from an EMBL/GenBank/DDBJ whole genome shotgun (WGS) entry which is preliminary data.</text>
</comment>
<evidence type="ECO:0000313" key="9">
    <source>
        <dbReference type="Proteomes" id="UP000656813"/>
    </source>
</evidence>
<evidence type="ECO:0000256" key="5">
    <source>
        <dbReference type="PIRNR" id="PIRNR001369"/>
    </source>
</evidence>
<feature type="active site" evidence="6">
    <location>
        <position position="250"/>
    </location>
</feature>
<dbReference type="InterPro" id="IPR024176">
    <property type="entry name" value="Citrate_synthase_bac-typ"/>
</dbReference>
<proteinExistence type="inferred from homology"/>
<gene>
    <name evidence="8" type="primary">citA</name>
    <name evidence="8" type="ORF">GCM10007096_38140</name>
</gene>
<feature type="active site" evidence="6">
    <location>
        <position position="305"/>
    </location>
</feature>
<dbReference type="UniPathway" id="UPA00223"/>
<evidence type="ECO:0000256" key="1">
    <source>
        <dbReference type="ARBA" id="ARBA00005163"/>
    </source>
</evidence>
<dbReference type="Pfam" id="PF00285">
    <property type="entry name" value="Citrate_synt"/>
    <property type="match status" value="1"/>
</dbReference>
<dbReference type="RefSeq" id="WP_188498970.1">
    <property type="nucleotide sequence ID" value="NZ_BMFV01000041.1"/>
</dbReference>
<comment type="similarity">
    <text evidence="2 5 7">Belongs to the citrate synthase family.</text>
</comment>
<dbReference type="GO" id="GO:0006099">
    <property type="term" value="P:tricarboxylic acid cycle"/>
    <property type="evidence" value="ECO:0007669"/>
    <property type="project" value="UniProtKB-UniPathway"/>
</dbReference>
<evidence type="ECO:0000256" key="2">
    <source>
        <dbReference type="ARBA" id="ARBA00010566"/>
    </source>
</evidence>
<evidence type="ECO:0000256" key="4">
    <source>
        <dbReference type="ARBA" id="ARBA00049288"/>
    </source>
</evidence>